<feature type="domain" description="Glycosyl hydrolase family 32 N-terminal" evidence="6">
    <location>
        <begin position="52"/>
        <end position="405"/>
    </location>
</feature>
<dbReference type="Gene3D" id="2.60.120.560">
    <property type="entry name" value="Exo-inulinase, domain 1"/>
    <property type="match status" value="1"/>
</dbReference>
<dbReference type="InterPro" id="IPR001362">
    <property type="entry name" value="Glyco_hydro_32"/>
</dbReference>
<dbReference type="Pfam" id="PF08244">
    <property type="entry name" value="Glyco_hydro_32C"/>
    <property type="match status" value="1"/>
</dbReference>
<dbReference type="GO" id="GO:0005987">
    <property type="term" value="P:sucrose catabolic process"/>
    <property type="evidence" value="ECO:0007669"/>
    <property type="project" value="TreeGrafter"/>
</dbReference>
<dbReference type="GO" id="GO:0004575">
    <property type="term" value="F:sucrose alpha-glucosidase activity"/>
    <property type="evidence" value="ECO:0007669"/>
    <property type="project" value="TreeGrafter"/>
</dbReference>
<evidence type="ECO:0000256" key="4">
    <source>
        <dbReference type="ARBA" id="ARBA00023295"/>
    </source>
</evidence>
<evidence type="ECO:0000256" key="5">
    <source>
        <dbReference type="RuleBase" id="RU362110"/>
    </source>
</evidence>
<comment type="similarity">
    <text evidence="1 5">Belongs to the glycosyl hydrolase 32 family.</text>
</comment>
<dbReference type="InterPro" id="IPR013320">
    <property type="entry name" value="ConA-like_dom_sf"/>
</dbReference>
<feature type="domain" description="Glycosyl hydrolase family 32 C-terminal" evidence="7">
    <location>
        <begin position="448"/>
        <end position="604"/>
    </location>
</feature>
<evidence type="ECO:0000256" key="1">
    <source>
        <dbReference type="ARBA" id="ARBA00009902"/>
    </source>
</evidence>
<keyword evidence="2" id="KW-0732">Signal</keyword>
<dbReference type="PANTHER" id="PTHR42800">
    <property type="entry name" value="EXOINULINASE INUD (AFU_ORTHOLOGUE AFUA_5G00480)"/>
    <property type="match status" value="1"/>
</dbReference>
<evidence type="ECO:0000313" key="8">
    <source>
        <dbReference type="EMBL" id="KZN84735.1"/>
    </source>
</evidence>
<dbReference type="InterPro" id="IPR023296">
    <property type="entry name" value="Glyco_hydro_beta-prop_sf"/>
</dbReference>
<dbReference type="SUPFAM" id="SSF49899">
    <property type="entry name" value="Concanavalin A-like lectins/glucanases"/>
    <property type="match status" value="1"/>
</dbReference>
<dbReference type="InterPro" id="IPR013189">
    <property type="entry name" value="Glyco_hydro_32_C"/>
</dbReference>
<dbReference type="PANTHER" id="PTHR42800:SF3">
    <property type="entry name" value="GLYCOSYL HYDROLASE FAMILY 32 N-TERMINAL DOMAIN-CONTAINING PROTEIN"/>
    <property type="match status" value="1"/>
</dbReference>
<evidence type="ECO:0000256" key="2">
    <source>
        <dbReference type="ARBA" id="ARBA00022729"/>
    </source>
</evidence>
<gene>
    <name evidence="8" type="ORF">EN45_088780</name>
</gene>
<evidence type="ECO:0000256" key="3">
    <source>
        <dbReference type="ARBA" id="ARBA00022801"/>
    </source>
</evidence>
<keyword evidence="4 5" id="KW-0326">Glycosidase</keyword>
<accession>A0A167QGK9</accession>
<dbReference type="Pfam" id="PF00251">
    <property type="entry name" value="Glyco_hydro_32N"/>
    <property type="match status" value="1"/>
</dbReference>
<protein>
    <submittedName>
        <fullName evidence="8">Beta-fructofuranosidase, insoluble isoenzyme</fullName>
    </submittedName>
</protein>
<name>A0A167QGK9_PENCH</name>
<dbReference type="Proteomes" id="UP000076449">
    <property type="component" value="Chromosome III"/>
</dbReference>
<reference evidence="8" key="1">
    <citation type="journal article" date="2014" name="Genome Announc.">
        <title>Complete sequencing and chromosome-scale genome assembly of the industrial progenitor strain P2niaD18 from the penicillin producer Penicillium chrysogenum.</title>
        <authorList>
            <person name="Specht T."/>
            <person name="Dahlmann T.A."/>
            <person name="Zadra I."/>
            <person name="Kurnsteiner H."/>
            <person name="Kuck U."/>
        </authorList>
    </citation>
    <scope>NUCLEOTIDE SEQUENCE [LARGE SCALE GENOMIC DNA]</scope>
    <source>
        <strain evidence="8">P2niaD18</strain>
    </source>
</reference>
<dbReference type="Gene3D" id="2.115.10.20">
    <property type="entry name" value="Glycosyl hydrolase domain, family 43"/>
    <property type="match status" value="1"/>
</dbReference>
<dbReference type="EMBL" id="CM002800">
    <property type="protein sequence ID" value="KZN84735.1"/>
    <property type="molecule type" value="Genomic_DNA"/>
</dbReference>
<evidence type="ECO:0000259" key="7">
    <source>
        <dbReference type="Pfam" id="PF08244"/>
    </source>
</evidence>
<sequence>MSGSVMTAELDTLVLKHLHNSEQSPCKDHKVNGVSHEDELPQNTSQWRSSFHVIAPAGWMNDPSGLGYDPVTGLYHLCFQWNPHGNDWGNMSWGHATSPDLVSWTTCTEPILTPSAEYDRLGVFTGCLRATDVAGQPGALTVIYTSVRHLPIHYTLPYTRGSESLSLAVSQDGGKTWERQASNPFLTGPPSHLNVTGWRDPVITTWAEGPLSKHTPSTLYGILSGGISKKTPTAFVYTVQESDLSKWHFVGPLVDVGLNLRPSRWSGDYGVNWEVVNLMTLTNGIGTSRDFIIMGAEGCVPLDSTAQDGPQQARQRRETRAQLWMCVKPNGENKSTSKDSALASYTFSGIFDHGCYYAANSFYDPQTSQHIVYGWITEEDLSNSLRHRQGFSGLVSLPRVVGLMTLKDVKKARISQLSSITSIDAIPDATGTGTFTIHTMKISPDSRLTRLRQNARESHLDGVVLSTSPSRTATLLGTSKWEIDAEFSVGRSCARVGIKILHTSDGQDCTTLFWDPRSETFEIHRPLIDYAGVNHGYESAPHTLFTSLNERGEEVEETLRVHAFFDSSVLEVFVNDRTVISTRIYHPAGQCFGALFFAESGAGTEDERPAAVLVRASLWDGLGI</sequence>
<dbReference type="SMART" id="SM00640">
    <property type="entry name" value="Glyco_32"/>
    <property type="match status" value="1"/>
</dbReference>
<keyword evidence="3 5" id="KW-0378">Hydrolase</keyword>
<evidence type="ECO:0000259" key="6">
    <source>
        <dbReference type="Pfam" id="PF00251"/>
    </source>
</evidence>
<organism evidence="8">
    <name type="scientific">Penicillium chrysogenum</name>
    <name type="common">Penicillium notatum</name>
    <dbReference type="NCBI Taxonomy" id="5076"/>
    <lineage>
        <taxon>Eukaryota</taxon>
        <taxon>Fungi</taxon>
        <taxon>Dikarya</taxon>
        <taxon>Ascomycota</taxon>
        <taxon>Pezizomycotina</taxon>
        <taxon>Eurotiomycetes</taxon>
        <taxon>Eurotiomycetidae</taxon>
        <taxon>Eurotiales</taxon>
        <taxon>Aspergillaceae</taxon>
        <taxon>Penicillium</taxon>
        <taxon>Penicillium chrysogenum species complex</taxon>
    </lineage>
</organism>
<dbReference type="GO" id="GO:0005737">
    <property type="term" value="C:cytoplasm"/>
    <property type="evidence" value="ECO:0007669"/>
    <property type="project" value="TreeGrafter"/>
</dbReference>
<dbReference type="CDD" id="cd18621">
    <property type="entry name" value="GH32_XdINV-like"/>
    <property type="match status" value="1"/>
</dbReference>
<dbReference type="PhylomeDB" id="A0A167QGK9"/>
<proteinExistence type="inferred from homology"/>
<dbReference type="SUPFAM" id="SSF75005">
    <property type="entry name" value="Arabinanase/levansucrase/invertase"/>
    <property type="match status" value="1"/>
</dbReference>
<dbReference type="AlphaFoldDB" id="A0A167QGK9"/>
<dbReference type="FunFam" id="2.115.10.20:FF:000011">
    <property type="entry name" value="Glycosyl hydrolases family 32 superfamily"/>
    <property type="match status" value="1"/>
</dbReference>
<dbReference type="InterPro" id="IPR013148">
    <property type="entry name" value="Glyco_hydro_32_N"/>
</dbReference>